<evidence type="ECO:0000256" key="13">
    <source>
        <dbReference type="ARBA" id="ARBA00032464"/>
    </source>
</evidence>
<evidence type="ECO:0000256" key="12">
    <source>
        <dbReference type="ARBA" id="ARBA00022837"/>
    </source>
</evidence>
<evidence type="ECO:0000256" key="8">
    <source>
        <dbReference type="ARBA" id="ARBA00016808"/>
    </source>
</evidence>
<dbReference type="OrthoDB" id="423498at2759"/>
<dbReference type="EC" id="3.1.1.17" evidence="7"/>
<keyword evidence="12" id="KW-0106">Calcium</keyword>
<evidence type="ECO:0000256" key="14">
    <source>
        <dbReference type="PIRSR" id="PIRSR605511-1"/>
    </source>
</evidence>
<dbReference type="Gene3D" id="2.120.10.30">
    <property type="entry name" value="TolB, C-terminal domain"/>
    <property type="match status" value="1"/>
</dbReference>
<organism evidence="17 18">
    <name type="scientific">Clunio marinus</name>
    <dbReference type="NCBI Taxonomy" id="568069"/>
    <lineage>
        <taxon>Eukaryota</taxon>
        <taxon>Metazoa</taxon>
        <taxon>Ecdysozoa</taxon>
        <taxon>Arthropoda</taxon>
        <taxon>Hexapoda</taxon>
        <taxon>Insecta</taxon>
        <taxon>Pterygota</taxon>
        <taxon>Neoptera</taxon>
        <taxon>Endopterygota</taxon>
        <taxon>Diptera</taxon>
        <taxon>Nematocera</taxon>
        <taxon>Chironomoidea</taxon>
        <taxon>Chironomidae</taxon>
        <taxon>Clunio</taxon>
    </lineage>
</organism>
<comment type="catalytic activity">
    <reaction evidence="1">
        <text>D-glucono-1,5-lactone + H2O = D-gluconate + H(+)</text>
        <dbReference type="Rhea" id="RHEA:10440"/>
        <dbReference type="ChEBI" id="CHEBI:15377"/>
        <dbReference type="ChEBI" id="CHEBI:15378"/>
        <dbReference type="ChEBI" id="CHEBI:16217"/>
        <dbReference type="ChEBI" id="CHEBI:18391"/>
        <dbReference type="EC" id="3.1.1.17"/>
    </reaction>
</comment>
<accession>A0A1J1HLE1</accession>
<name>A0A1J1HLE1_9DIPT</name>
<dbReference type="GO" id="GO:0004341">
    <property type="term" value="F:gluconolactonase activity"/>
    <property type="evidence" value="ECO:0007669"/>
    <property type="project" value="UniProtKB-EC"/>
</dbReference>
<dbReference type="PRINTS" id="PR01790">
    <property type="entry name" value="SMP30FAMILY"/>
</dbReference>
<dbReference type="Proteomes" id="UP000183832">
    <property type="component" value="Unassembled WGS sequence"/>
</dbReference>
<evidence type="ECO:0000313" key="18">
    <source>
        <dbReference type="Proteomes" id="UP000183832"/>
    </source>
</evidence>
<dbReference type="PANTHER" id="PTHR10907">
    <property type="entry name" value="REGUCALCIN"/>
    <property type="match status" value="1"/>
</dbReference>
<evidence type="ECO:0000256" key="1">
    <source>
        <dbReference type="ARBA" id="ARBA00001589"/>
    </source>
</evidence>
<proteinExistence type="inferred from homology"/>
<feature type="binding site" evidence="15">
    <location>
        <position position="113"/>
    </location>
    <ligand>
        <name>substrate</name>
    </ligand>
</feature>
<keyword evidence="18" id="KW-1185">Reference proteome</keyword>
<feature type="binding site" evidence="15">
    <location>
        <position position="220"/>
    </location>
    <ligand>
        <name>a divalent metal cation</name>
        <dbReference type="ChEBI" id="CHEBI:60240"/>
    </ligand>
</feature>
<evidence type="ECO:0000256" key="2">
    <source>
        <dbReference type="ARBA" id="ARBA00001913"/>
    </source>
</evidence>
<sequence>MSSYKVEVVESSPVSVLGEGPHWDVERQSLYYNDIYGDKQSISRYDYNEEKTYNALIPGHPVISFIIPVDGTKDQFIVGSGKKIVLIQWDGKSVEAKAVKTIGEVESDMPENRFNDAKCDAFGRFYGGTMRIELEHDIFEKRLGTFYRYTNKEKFVPLKNQIGVSNGLTWNKEANKFYYIDSCDLDVKEFDFDSKTGNISNERVVIDFTVNGNRPNFVPDGMTIDTNGSLYVATFGASKIYKINPTTCAIELEINFPAEQITSAAFGGPNLDILYVTTSGKEFKSKQPPPAGRLFRVTGLGVKGFPMTSVKLN</sequence>
<keyword evidence="11" id="KW-0378">Hydrolase</keyword>
<comment type="similarity">
    <text evidence="6">Belongs to the SMP-30/CGR1 family.</text>
</comment>
<evidence type="ECO:0000256" key="5">
    <source>
        <dbReference type="ARBA" id="ARBA00004496"/>
    </source>
</evidence>
<comment type="cofactor">
    <cofactor evidence="2">
        <name>Ca(2+)</name>
        <dbReference type="ChEBI" id="CHEBI:29108"/>
    </cofactor>
</comment>
<comment type="subcellular location">
    <subcellularLocation>
        <location evidence="5">Cytoplasm</location>
    </subcellularLocation>
</comment>
<evidence type="ECO:0000256" key="3">
    <source>
        <dbReference type="ARBA" id="ARBA00001936"/>
    </source>
</evidence>
<feature type="binding site" evidence="15">
    <location>
        <position position="166"/>
    </location>
    <ligand>
        <name>a divalent metal cation</name>
        <dbReference type="ChEBI" id="CHEBI:60240"/>
    </ligand>
</feature>
<dbReference type="InterPro" id="IPR013658">
    <property type="entry name" value="SGL"/>
</dbReference>
<feature type="binding site" evidence="15">
    <location>
        <position position="133"/>
    </location>
    <ligand>
        <name>substrate</name>
    </ligand>
</feature>
<dbReference type="GO" id="GO:0019853">
    <property type="term" value="P:L-ascorbic acid biosynthetic process"/>
    <property type="evidence" value="ECO:0007669"/>
    <property type="project" value="TreeGrafter"/>
</dbReference>
<gene>
    <name evidence="17" type="primary">putative Regucalcin</name>
    <name evidence="17" type="ORF">CLUMA_CG002139</name>
</gene>
<evidence type="ECO:0000256" key="11">
    <source>
        <dbReference type="ARBA" id="ARBA00022801"/>
    </source>
</evidence>
<reference evidence="17 18" key="1">
    <citation type="submission" date="2015-04" db="EMBL/GenBank/DDBJ databases">
        <authorList>
            <person name="Syromyatnikov M.Y."/>
            <person name="Popov V.N."/>
        </authorList>
    </citation>
    <scope>NUCLEOTIDE SEQUENCE [LARGE SCALE GENOMIC DNA]</scope>
</reference>
<protein>
    <recommendedName>
        <fullName evidence="8">Regucalcin</fullName>
        <ecNumber evidence="7">3.1.1.17</ecNumber>
    </recommendedName>
    <alternativeName>
        <fullName evidence="13">Gluconolactonase</fullName>
    </alternativeName>
</protein>
<comment type="cofactor">
    <cofactor evidence="15">
        <name>Zn(2+)</name>
        <dbReference type="ChEBI" id="CHEBI:29105"/>
    </cofactor>
    <text evidence="15">Binds 1 divalent metal cation per subunit.</text>
</comment>
<evidence type="ECO:0000259" key="16">
    <source>
        <dbReference type="Pfam" id="PF08450"/>
    </source>
</evidence>
<evidence type="ECO:0000256" key="9">
    <source>
        <dbReference type="ARBA" id="ARBA00022490"/>
    </source>
</evidence>
<keyword evidence="9" id="KW-0963">Cytoplasm</keyword>
<keyword evidence="10 15" id="KW-0479">Metal-binding</keyword>
<dbReference type="SUPFAM" id="SSF63829">
    <property type="entry name" value="Calcium-dependent phosphotriesterase"/>
    <property type="match status" value="1"/>
</dbReference>
<dbReference type="InterPro" id="IPR005511">
    <property type="entry name" value="SMP-30"/>
</dbReference>
<dbReference type="GO" id="GO:0005737">
    <property type="term" value="C:cytoplasm"/>
    <property type="evidence" value="ECO:0007669"/>
    <property type="project" value="UniProtKB-SubCell"/>
</dbReference>
<feature type="domain" description="SMP-30/Gluconolactonase/LRE-like region" evidence="16">
    <location>
        <begin position="17"/>
        <end position="279"/>
    </location>
</feature>
<evidence type="ECO:0000256" key="15">
    <source>
        <dbReference type="PIRSR" id="PIRSR605511-2"/>
    </source>
</evidence>
<dbReference type="PANTHER" id="PTHR10907:SF66">
    <property type="entry name" value="MIP34848P1-RELATED"/>
    <property type="match status" value="1"/>
</dbReference>
<dbReference type="STRING" id="568069.A0A1J1HLE1"/>
<evidence type="ECO:0000313" key="17">
    <source>
        <dbReference type="EMBL" id="CRK88362.1"/>
    </source>
</evidence>
<dbReference type="EMBL" id="CVRI01000006">
    <property type="protein sequence ID" value="CRK88362.1"/>
    <property type="molecule type" value="Genomic_DNA"/>
</dbReference>
<feature type="binding site" evidence="15">
    <location>
        <position position="19"/>
    </location>
    <ligand>
        <name>a divalent metal cation</name>
        <dbReference type="ChEBI" id="CHEBI:60240"/>
    </ligand>
</feature>
<evidence type="ECO:0000256" key="7">
    <source>
        <dbReference type="ARBA" id="ARBA00013227"/>
    </source>
</evidence>
<evidence type="ECO:0000256" key="4">
    <source>
        <dbReference type="ARBA" id="ARBA00001946"/>
    </source>
</evidence>
<comment type="cofactor">
    <cofactor evidence="3">
        <name>Mn(2+)</name>
        <dbReference type="ChEBI" id="CHEBI:29035"/>
    </cofactor>
</comment>
<keyword evidence="15" id="KW-0862">Zinc</keyword>
<dbReference type="AlphaFoldDB" id="A0A1J1HLE1"/>
<evidence type="ECO:0000256" key="10">
    <source>
        <dbReference type="ARBA" id="ARBA00022723"/>
    </source>
</evidence>
<dbReference type="GO" id="GO:0005509">
    <property type="term" value="F:calcium ion binding"/>
    <property type="evidence" value="ECO:0007669"/>
    <property type="project" value="TreeGrafter"/>
</dbReference>
<feature type="active site" description="Proton donor/acceptor" evidence="14">
    <location>
        <position position="220"/>
    </location>
</feature>
<evidence type="ECO:0000256" key="6">
    <source>
        <dbReference type="ARBA" id="ARBA00008853"/>
    </source>
</evidence>
<dbReference type="Pfam" id="PF08450">
    <property type="entry name" value="SGL"/>
    <property type="match status" value="1"/>
</dbReference>
<feature type="binding site" evidence="15">
    <location>
        <position position="115"/>
    </location>
    <ligand>
        <name>substrate</name>
    </ligand>
</feature>
<dbReference type="FunFam" id="2.120.10.30:FF:000027">
    <property type="entry name" value="Regucalcin homologue"/>
    <property type="match status" value="1"/>
</dbReference>
<comment type="cofactor">
    <cofactor evidence="4">
        <name>Mg(2+)</name>
        <dbReference type="ChEBI" id="CHEBI:18420"/>
    </cofactor>
</comment>
<dbReference type="InterPro" id="IPR011042">
    <property type="entry name" value="6-blade_b-propeller_TolB-like"/>
</dbReference>